<gene>
    <name evidence="1" type="ORF">MNEG_16423</name>
</gene>
<evidence type="ECO:0000313" key="2">
    <source>
        <dbReference type="Proteomes" id="UP000054498"/>
    </source>
</evidence>
<dbReference type="KEGG" id="mng:MNEG_16423"/>
<sequence>MNNWVESYLDALLSAGLSTEAARKAAESEHGAPDDVDGDSNVAAKYFTQQILAMDEDLSRPHGI</sequence>
<dbReference type="RefSeq" id="XP_013890561.1">
    <property type="nucleotide sequence ID" value="XM_014035107.1"/>
</dbReference>
<evidence type="ECO:0000313" key="1">
    <source>
        <dbReference type="EMBL" id="KIY91541.1"/>
    </source>
</evidence>
<dbReference type="GeneID" id="25734181"/>
<dbReference type="Proteomes" id="UP000054498">
    <property type="component" value="Unassembled WGS sequence"/>
</dbReference>
<protein>
    <submittedName>
        <fullName evidence="1">Uncharacterized protein</fullName>
    </submittedName>
</protein>
<name>A0A0D2LNG1_9CHLO</name>
<dbReference type="EMBL" id="KK106558">
    <property type="protein sequence ID" value="KIY91541.1"/>
    <property type="molecule type" value="Genomic_DNA"/>
</dbReference>
<dbReference type="AlphaFoldDB" id="A0A0D2LNG1"/>
<accession>A0A0D2LNG1</accession>
<organism evidence="1 2">
    <name type="scientific">Monoraphidium neglectum</name>
    <dbReference type="NCBI Taxonomy" id="145388"/>
    <lineage>
        <taxon>Eukaryota</taxon>
        <taxon>Viridiplantae</taxon>
        <taxon>Chlorophyta</taxon>
        <taxon>core chlorophytes</taxon>
        <taxon>Chlorophyceae</taxon>
        <taxon>CS clade</taxon>
        <taxon>Sphaeropleales</taxon>
        <taxon>Selenastraceae</taxon>
        <taxon>Monoraphidium</taxon>
    </lineage>
</organism>
<keyword evidence="2" id="KW-1185">Reference proteome</keyword>
<proteinExistence type="predicted"/>
<dbReference type="STRING" id="145388.A0A0D2LNG1"/>
<reference evidence="1 2" key="1">
    <citation type="journal article" date="2013" name="BMC Genomics">
        <title>Reconstruction of the lipid metabolism for the microalga Monoraphidium neglectum from its genome sequence reveals characteristics suitable for biofuel production.</title>
        <authorList>
            <person name="Bogen C."/>
            <person name="Al-Dilaimi A."/>
            <person name="Albersmeier A."/>
            <person name="Wichmann J."/>
            <person name="Grundmann M."/>
            <person name="Rupp O."/>
            <person name="Lauersen K.J."/>
            <person name="Blifernez-Klassen O."/>
            <person name="Kalinowski J."/>
            <person name="Goesmann A."/>
            <person name="Mussgnug J.H."/>
            <person name="Kruse O."/>
        </authorList>
    </citation>
    <scope>NUCLEOTIDE SEQUENCE [LARGE SCALE GENOMIC DNA]</scope>
    <source>
        <strain evidence="1 2">SAG 48.87</strain>
    </source>
</reference>